<keyword evidence="2" id="KW-1185">Reference proteome</keyword>
<evidence type="ECO:0000313" key="1">
    <source>
        <dbReference type="EMBL" id="KAF4501526.1"/>
    </source>
</evidence>
<dbReference type="OrthoDB" id="5381672at2759"/>
<organism evidence="1 2">
    <name type="scientific">Fusarium agapanthi</name>
    <dbReference type="NCBI Taxonomy" id="1803897"/>
    <lineage>
        <taxon>Eukaryota</taxon>
        <taxon>Fungi</taxon>
        <taxon>Dikarya</taxon>
        <taxon>Ascomycota</taxon>
        <taxon>Pezizomycotina</taxon>
        <taxon>Sordariomycetes</taxon>
        <taxon>Hypocreomycetidae</taxon>
        <taxon>Hypocreales</taxon>
        <taxon>Nectriaceae</taxon>
        <taxon>Fusarium</taxon>
        <taxon>Fusarium fujikuroi species complex</taxon>
    </lineage>
</organism>
<proteinExistence type="predicted"/>
<name>A0A9P5BMN1_9HYPO</name>
<evidence type="ECO:0000313" key="2">
    <source>
        <dbReference type="Proteomes" id="UP000737391"/>
    </source>
</evidence>
<dbReference type="Proteomes" id="UP000737391">
    <property type="component" value="Unassembled WGS sequence"/>
</dbReference>
<dbReference type="AlphaFoldDB" id="A0A9P5BMN1"/>
<dbReference type="EMBL" id="LUFC02000121">
    <property type="protein sequence ID" value="KAF4501526.1"/>
    <property type="molecule type" value="Genomic_DNA"/>
</dbReference>
<accession>A0A9P5BMN1</accession>
<sequence>MERFSTPSVETQTLYLFKPPSKLKSTERSLYLWLATFLVLITAIEPPIQAILVQDEEINVLTCKGHPAVHSNHRSRACKFTFGDLNTQIIAWDAEPIDLNFCPQDVIVKKTSQKLLGSSNSDIQPNLWSDEASLGKEPNYYMDNRWAFDWYYQESSYDKGKRPYYASSAPNGTAT</sequence>
<protein>
    <submittedName>
        <fullName evidence="1">Uncharacterized protein</fullName>
    </submittedName>
</protein>
<comment type="caution">
    <text evidence="1">The sequence shown here is derived from an EMBL/GenBank/DDBJ whole genome shotgun (WGS) entry which is preliminary data.</text>
</comment>
<reference evidence="1" key="1">
    <citation type="submission" date="2020-01" db="EMBL/GenBank/DDBJ databases">
        <title>Identification and distribution of gene clusters putatively required for synthesis of sphingolipid metabolism inhibitors in phylogenetically diverse species of the filamentous fungus Fusarium.</title>
        <authorList>
            <person name="Kim H.-S."/>
            <person name="Busman M."/>
            <person name="Brown D.W."/>
            <person name="Divon H."/>
            <person name="Uhlig S."/>
            <person name="Proctor R.H."/>
        </authorList>
    </citation>
    <scope>NUCLEOTIDE SEQUENCE</scope>
    <source>
        <strain evidence="1">NRRL 31653</strain>
    </source>
</reference>
<gene>
    <name evidence="1" type="ORF">FAGAP_2247</name>
</gene>